<comment type="similarity">
    <text evidence="1">Belongs to the BCP1 family.</text>
</comment>
<dbReference type="Pfam" id="PF13862">
    <property type="entry name" value="BCCIP"/>
    <property type="match status" value="1"/>
</dbReference>
<proteinExistence type="inferred from homology"/>
<name>A0A0A9Y554_LYGHE</name>
<dbReference type="EMBL" id="GBHO01016290">
    <property type="protein sequence ID" value="JAG27314.1"/>
    <property type="molecule type" value="Transcribed_RNA"/>
</dbReference>
<dbReference type="EMBL" id="GDHC01018730">
    <property type="protein sequence ID" value="JAP99898.1"/>
    <property type="molecule type" value="Transcribed_RNA"/>
</dbReference>
<reference evidence="3" key="3">
    <citation type="journal article" date="2016" name="Gigascience">
        <title>De novo construction of an expanded transcriptome assembly for the western tarnished plant bug, Lygus hesperus.</title>
        <authorList>
            <person name="Tassone E.E."/>
            <person name="Geib S.M."/>
            <person name="Hall B."/>
            <person name="Fabrick J.A."/>
            <person name="Brent C.S."/>
            <person name="Hull J.J."/>
        </authorList>
    </citation>
    <scope>NUCLEOTIDE SEQUENCE</scope>
</reference>
<accession>A0A0A9Y554</accession>
<reference evidence="2" key="2">
    <citation type="submission" date="2014-07" db="EMBL/GenBank/DDBJ databases">
        <authorList>
            <person name="Hull J."/>
        </authorList>
    </citation>
    <scope>NUCLEOTIDE SEQUENCE</scope>
</reference>
<dbReference type="PANTHER" id="PTHR13261">
    <property type="entry name" value="BRCA2 AND CDKN1A INTERACTING PROTEIN"/>
    <property type="match status" value="1"/>
</dbReference>
<dbReference type="AlphaFoldDB" id="A0A0A9Y554"/>
<protein>
    <submittedName>
        <fullName evidence="2">Protein bcp1</fullName>
    </submittedName>
</protein>
<dbReference type="PANTHER" id="PTHR13261:SF0">
    <property type="entry name" value="BRCA2 AND CDKN1A-INTERACTING PROTEIN"/>
    <property type="match status" value="1"/>
</dbReference>
<evidence type="ECO:0000313" key="2">
    <source>
        <dbReference type="EMBL" id="JAG27314.1"/>
    </source>
</evidence>
<sequence>MENAGGNANTRRVLGELLSSNVPAGTVGLLLQNRVKNTPLEVAPILYTEVLKDLRWSAQQRQLHGTGGVVAPHYHKYMMIVPCCDVQPYSATSSDGGNHAMASNRRKRSHGKHSRGDALLFVHFENEFFAREAELVHRFHGSHDIVWPDYGKVPVQYMVLVISHDAFVNALQK</sequence>
<dbReference type="InterPro" id="IPR025602">
    <property type="entry name" value="BCP1_family"/>
</dbReference>
<organism evidence="2">
    <name type="scientific">Lygus hesperus</name>
    <name type="common">Western plant bug</name>
    <dbReference type="NCBI Taxonomy" id="30085"/>
    <lineage>
        <taxon>Eukaryota</taxon>
        <taxon>Metazoa</taxon>
        <taxon>Ecdysozoa</taxon>
        <taxon>Arthropoda</taxon>
        <taxon>Hexapoda</taxon>
        <taxon>Insecta</taxon>
        <taxon>Pterygota</taxon>
        <taxon>Neoptera</taxon>
        <taxon>Paraneoptera</taxon>
        <taxon>Hemiptera</taxon>
        <taxon>Heteroptera</taxon>
        <taxon>Panheteroptera</taxon>
        <taxon>Cimicomorpha</taxon>
        <taxon>Miridae</taxon>
        <taxon>Mirini</taxon>
        <taxon>Lygus</taxon>
    </lineage>
</organism>
<reference evidence="2" key="1">
    <citation type="journal article" date="2014" name="PLoS ONE">
        <title>Transcriptome-Based Identification of ABC Transporters in the Western Tarnished Plant Bug Lygus hesperus.</title>
        <authorList>
            <person name="Hull J.J."/>
            <person name="Chaney K."/>
            <person name="Geib S.M."/>
            <person name="Fabrick J.A."/>
            <person name="Brent C.S."/>
            <person name="Walsh D."/>
            <person name="Lavine L.C."/>
        </authorList>
    </citation>
    <scope>NUCLEOTIDE SEQUENCE</scope>
</reference>
<evidence type="ECO:0000256" key="1">
    <source>
        <dbReference type="ARBA" id="ARBA00006781"/>
    </source>
</evidence>
<evidence type="ECO:0000313" key="3">
    <source>
        <dbReference type="EMBL" id="JAP99898.1"/>
    </source>
</evidence>
<gene>
    <name evidence="2" type="primary">bcp1</name>
    <name evidence="2" type="ORF">CM83_8569</name>
    <name evidence="3" type="ORF">g.4796</name>
</gene>
<dbReference type="GO" id="GO:0005634">
    <property type="term" value="C:nucleus"/>
    <property type="evidence" value="ECO:0007669"/>
    <property type="project" value="TreeGrafter"/>
</dbReference>